<gene>
    <name evidence="1" type="ORF">S01H4_64497</name>
</gene>
<accession>X1EQT1</accession>
<dbReference type="AlphaFoldDB" id="X1EQT1"/>
<sequence length="61" mass="7559">KRISEDLELYFDINRSKYPVEYYPQQKMFKIFYDGKMKSKKEILTILIRRFKTDFTIKSLI</sequence>
<name>X1EQT1_9ZZZZ</name>
<dbReference type="EMBL" id="BART01039135">
    <property type="protein sequence ID" value="GAH10983.1"/>
    <property type="molecule type" value="Genomic_DNA"/>
</dbReference>
<comment type="caution">
    <text evidence="1">The sequence shown here is derived from an EMBL/GenBank/DDBJ whole genome shotgun (WGS) entry which is preliminary data.</text>
</comment>
<organism evidence="1">
    <name type="scientific">marine sediment metagenome</name>
    <dbReference type="NCBI Taxonomy" id="412755"/>
    <lineage>
        <taxon>unclassified sequences</taxon>
        <taxon>metagenomes</taxon>
        <taxon>ecological metagenomes</taxon>
    </lineage>
</organism>
<evidence type="ECO:0000313" key="1">
    <source>
        <dbReference type="EMBL" id="GAH10983.1"/>
    </source>
</evidence>
<proteinExistence type="predicted"/>
<protein>
    <submittedName>
        <fullName evidence="1">Uncharacterized protein</fullName>
    </submittedName>
</protein>
<feature type="non-terminal residue" evidence="1">
    <location>
        <position position="1"/>
    </location>
</feature>
<reference evidence="1" key="1">
    <citation type="journal article" date="2014" name="Front. Microbiol.">
        <title>High frequency of phylogenetically diverse reductive dehalogenase-homologous genes in deep subseafloor sedimentary metagenomes.</title>
        <authorList>
            <person name="Kawai M."/>
            <person name="Futagami T."/>
            <person name="Toyoda A."/>
            <person name="Takaki Y."/>
            <person name="Nishi S."/>
            <person name="Hori S."/>
            <person name="Arai W."/>
            <person name="Tsubouchi T."/>
            <person name="Morono Y."/>
            <person name="Uchiyama I."/>
            <person name="Ito T."/>
            <person name="Fujiyama A."/>
            <person name="Inagaki F."/>
            <person name="Takami H."/>
        </authorList>
    </citation>
    <scope>NUCLEOTIDE SEQUENCE</scope>
    <source>
        <strain evidence="1">Expedition CK06-06</strain>
    </source>
</reference>